<evidence type="ECO:0000256" key="12">
    <source>
        <dbReference type="ARBA" id="ARBA00022729"/>
    </source>
</evidence>
<keyword evidence="7" id="KW-1003">Cell membrane</keyword>
<dbReference type="FunFam" id="2.60.40.4100:FF:000002">
    <property type="entry name" value="Zona pellucida sperm-binding protein 3"/>
    <property type="match status" value="1"/>
</dbReference>
<dbReference type="AlphaFoldDB" id="A0AAN8RH67"/>
<dbReference type="PRINTS" id="PR00023">
    <property type="entry name" value="ZPELLUCIDA"/>
</dbReference>
<dbReference type="EMBL" id="JAGTTL010000002">
    <property type="protein sequence ID" value="KAK6327607.1"/>
    <property type="molecule type" value="Genomic_DNA"/>
</dbReference>
<dbReference type="Gene3D" id="2.60.40.3210">
    <property type="entry name" value="Zona pellucida, ZP-N domain"/>
    <property type="match status" value="1"/>
</dbReference>
<accession>A0AAN8RH67</accession>
<dbReference type="InterPro" id="IPR055355">
    <property type="entry name" value="ZP-C"/>
</dbReference>
<evidence type="ECO:0000256" key="10">
    <source>
        <dbReference type="ARBA" id="ARBA00022685"/>
    </source>
</evidence>
<keyword evidence="9" id="KW-0272">Extracellular matrix</keyword>
<evidence type="ECO:0000256" key="3">
    <source>
        <dbReference type="ARBA" id="ARBA00004498"/>
    </source>
</evidence>
<evidence type="ECO:0000256" key="7">
    <source>
        <dbReference type="ARBA" id="ARBA00022475"/>
    </source>
</evidence>
<evidence type="ECO:0000256" key="14">
    <source>
        <dbReference type="ARBA" id="ARBA00023136"/>
    </source>
</evidence>
<evidence type="ECO:0000256" key="15">
    <source>
        <dbReference type="ARBA" id="ARBA00023157"/>
    </source>
</evidence>
<dbReference type="Proteomes" id="UP001356427">
    <property type="component" value="Unassembled WGS sequence"/>
</dbReference>
<dbReference type="InterPro" id="IPR048290">
    <property type="entry name" value="ZP_chr"/>
</dbReference>
<comment type="subcellular location">
    <subcellularLocation>
        <location evidence="2">Cell membrane</location>
        <topology evidence="2">Single-pass type I membrane protein</topology>
    </subcellularLocation>
    <subcellularLocation>
        <location evidence="1">Membrane</location>
        <topology evidence="1">Multi-pass membrane protein</topology>
    </subcellularLocation>
    <subcellularLocation>
        <location evidence="3">Secreted</location>
        <location evidence="3">Extracellular space</location>
        <location evidence="3">Extracellular matrix</location>
    </subcellularLocation>
</comment>
<evidence type="ECO:0000256" key="13">
    <source>
        <dbReference type="ARBA" id="ARBA00022989"/>
    </source>
</evidence>
<comment type="similarity">
    <text evidence="4">Belongs to the TDE1 family.</text>
</comment>
<keyword evidence="16" id="KW-0325">Glycoprotein</keyword>
<evidence type="ECO:0000256" key="18">
    <source>
        <dbReference type="SAM" id="MobiDB-lite"/>
    </source>
</evidence>
<evidence type="ECO:0000256" key="2">
    <source>
        <dbReference type="ARBA" id="ARBA00004251"/>
    </source>
</evidence>
<feature type="transmembrane region" description="Helical" evidence="19">
    <location>
        <begin position="752"/>
        <end position="772"/>
    </location>
</feature>
<evidence type="ECO:0000256" key="17">
    <source>
        <dbReference type="ARBA" id="ARBA00030824"/>
    </source>
</evidence>
<keyword evidence="22" id="KW-1185">Reference proteome</keyword>
<dbReference type="GO" id="GO:2000344">
    <property type="term" value="P:positive regulation of acrosome reaction"/>
    <property type="evidence" value="ECO:0007669"/>
    <property type="project" value="TreeGrafter"/>
</dbReference>
<dbReference type="Pfam" id="PF00100">
    <property type="entry name" value="Zona_pellucida"/>
    <property type="match status" value="1"/>
</dbReference>
<dbReference type="GO" id="GO:0005886">
    <property type="term" value="C:plasma membrane"/>
    <property type="evidence" value="ECO:0007669"/>
    <property type="project" value="UniProtKB-SubCell"/>
</dbReference>
<evidence type="ECO:0000256" key="19">
    <source>
        <dbReference type="SAM" id="Phobius"/>
    </source>
</evidence>
<sequence>MGVIMANTLWVLLKQLVLFLLVGNLIAPAFTLTYSTGTWQQLPVRMPQFGNRPPFKQLQLHQQTASRPDRVETVAVTCHSDYMEVVVKADLFKLGSLIDVDDLRLGVEQYQDQEPCRATASAAGDEYKILAALSDCGTNHLMNKDSLIYTNLLRYTPRTTPDGVIRLDGAVIPIECHYKRKYSLNSASLQPTWIPFTATVSAEDTLQFSLTLMTSDWLYERGSAVYFLGDPINIEASVRVAHHTRLRVFVSSCVATLDPDKNSVPRYVFIEHDGCLVDSQLPGSDSGFMHRTQDNKLQFHIDAFRFHQEDRPELYITCHLMAVPVMDHAEPSNKACSFIDGRWRSADKNDLLCGRCPSLNSQTGVDQAPARRPLSPRLGGSRPEPRGYRSKPPASGDHWRGMRAKKVWDQDATLGPMMVFKTKQSAPLSPRTREGIAIHGFPSATGDRRPVSPGSRWKSGMDFKKGPYFTQSQNVGSPLGPGVGPNNRHGFVSSAIYDGFIRQKELITQRELEPTPELNSTLEPIGDLGEEVPTEQAGLIKDLGIVSVWLGSYNYNSPVSRLAFSFLLLLGTLVSVIMILPGMETQLKKILVRQVPRTVWFYIGVVGSFIFIIIQLILLVDFAHTWNQSWLENAVEGNSKCWFSGLGQFHFYSLSCRSRCCTMPFSAVVLFCVYYTTGDDCTEHKVFISLNFIISIIAILPKVQEAQPSSGLLQASLISLYTMYVNYRKFNPSLLSLVNNTSTPTPAPAQGVQWWDTQGIIGLVIFFCTLYARYEVAT</sequence>
<evidence type="ECO:0000313" key="22">
    <source>
        <dbReference type="Proteomes" id="UP001356427"/>
    </source>
</evidence>
<keyword evidence="15" id="KW-1015">Disulfide bond</keyword>
<evidence type="ECO:0000256" key="1">
    <source>
        <dbReference type="ARBA" id="ARBA00004141"/>
    </source>
</evidence>
<dbReference type="Pfam" id="PF03348">
    <property type="entry name" value="Serinc"/>
    <property type="match status" value="1"/>
</dbReference>
<name>A0AAN8RH67_9TELE</name>
<dbReference type="GO" id="GO:0035803">
    <property type="term" value="P:egg coat formation"/>
    <property type="evidence" value="ECO:0007669"/>
    <property type="project" value="TreeGrafter"/>
</dbReference>
<dbReference type="PANTHER" id="PTHR11576">
    <property type="entry name" value="ZONA PELLUCIDA SPERM-BINDING PROTEIN 3"/>
    <property type="match status" value="1"/>
</dbReference>
<evidence type="ECO:0000313" key="21">
    <source>
        <dbReference type="EMBL" id="KAK6327607.1"/>
    </source>
</evidence>
<feature type="domain" description="ZP" evidence="20">
    <location>
        <begin position="77"/>
        <end position="343"/>
    </location>
</feature>
<feature type="region of interest" description="Disordered" evidence="18">
    <location>
        <begin position="361"/>
        <end position="402"/>
    </location>
</feature>
<evidence type="ECO:0000256" key="16">
    <source>
        <dbReference type="ARBA" id="ARBA00023180"/>
    </source>
</evidence>
<dbReference type="GO" id="GO:0007339">
    <property type="term" value="P:binding of sperm to zona pellucida"/>
    <property type="evidence" value="ECO:0007669"/>
    <property type="project" value="TreeGrafter"/>
</dbReference>
<protein>
    <recommendedName>
        <fullName evidence="6">Zona pellucida sperm-binding protein 3</fullName>
    </recommendedName>
    <alternativeName>
        <fullName evidence="17">Zona pellucida glycoprotein 3</fullName>
    </alternativeName>
</protein>
<dbReference type="SMART" id="SM00241">
    <property type="entry name" value="ZP"/>
    <property type="match status" value="1"/>
</dbReference>
<keyword evidence="10" id="KW-0165">Cleavage on pair of basic residues</keyword>
<comment type="similarity">
    <text evidence="5">Belongs to the ZP domain family. ZPC subfamily.</text>
</comment>
<feature type="transmembrane region" description="Helical" evidence="19">
    <location>
        <begin position="562"/>
        <end position="580"/>
    </location>
</feature>
<feature type="transmembrane region" description="Helical" evidence="19">
    <location>
        <begin position="600"/>
        <end position="620"/>
    </location>
</feature>
<evidence type="ECO:0000256" key="4">
    <source>
        <dbReference type="ARBA" id="ARBA00006665"/>
    </source>
</evidence>
<dbReference type="GO" id="GO:0031012">
    <property type="term" value="C:extracellular matrix"/>
    <property type="evidence" value="ECO:0007669"/>
    <property type="project" value="TreeGrafter"/>
</dbReference>
<comment type="caution">
    <text evidence="21">The sequence shown here is derived from an EMBL/GenBank/DDBJ whole genome shotgun (WGS) entry which is preliminary data.</text>
</comment>
<dbReference type="Pfam" id="PF23344">
    <property type="entry name" value="ZP-N"/>
    <property type="match status" value="1"/>
</dbReference>
<dbReference type="InterPro" id="IPR055356">
    <property type="entry name" value="ZP-N"/>
</dbReference>
<dbReference type="InterPro" id="IPR005016">
    <property type="entry name" value="TDE1/TMS"/>
</dbReference>
<dbReference type="InterPro" id="IPR042235">
    <property type="entry name" value="ZP-C_dom"/>
</dbReference>
<evidence type="ECO:0000256" key="9">
    <source>
        <dbReference type="ARBA" id="ARBA00022530"/>
    </source>
</evidence>
<dbReference type="FunFam" id="2.60.40.3210:FF:000001">
    <property type="entry name" value="Zona pellucida sperm-binding protein 3"/>
    <property type="match status" value="1"/>
</dbReference>
<proteinExistence type="inferred from homology"/>
<keyword evidence="8" id="KW-0964">Secreted</keyword>
<dbReference type="GO" id="GO:0032190">
    <property type="term" value="F:acrosin binding"/>
    <property type="evidence" value="ECO:0007669"/>
    <property type="project" value="TreeGrafter"/>
</dbReference>
<keyword evidence="14 19" id="KW-0472">Membrane</keyword>
<keyword evidence="12" id="KW-0732">Signal</keyword>
<dbReference type="PANTHER" id="PTHR11576:SF2">
    <property type="entry name" value="ZONA PELLUCIDA SPERM-BINDING PROTEIN 3"/>
    <property type="match status" value="1"/>
</dbReference>
<gene>
    <name evidence="21" type="ORF">J4Q44_G00032520</name>
</gene>
<keyword evidence="13 19" id="KW-1133">Transmembrane helix</keyword>
<dbReference type="Gene3D" id="2.60.40.4100">
    <property type="entry name" value="Zona pellucida, ZP-C domain"/>
    <property type="match status" value="1"/>
</dbReference>
<keyword evidence="11 19" id="KW-0812">Transmembrane</keyword>
<evidence type="ECO:0000259" key="20">
    <source>
        <dbReference type="PROSITE" id="PS51034"/>
    </source>
</evidence>
<evidence type="ECO:0000256" key="8">
    <source>
        <dbReference type="ARBA" id="ARBA00022525"/>
    </source>
</evidence>
<evidence type="ECO:0000256" key="5">
    <source>
        <dbReference type="ARBA" id="ARBA00006735"/>
    </source>
</evidence>
<evidence type="ECO:0000256" key="6">
    <source>
        <dbReference type="ARBA" id="ARBA00017980"/>
    </source>
</evidence>
<dbReference type="PROSITE" id="PS51034">
    <property type="entry name" value="ZP_2"/>
    <property type="match status" value="1"/>
</dbReference>
<reference evidence="21 22" key="1">
    <citation type="submission" date="2021-04" db="EMBL/GenBank/DDBJ databases">
        <authorList>
            <person name="De Guttry C."/>
            <person name="Zahm M."/>
            <person name="Klopp C."/>
            <person name="Cabau C."/>
            <person name="Louis A."/>
            <person name="Berthelot C."/>
            <person name="Parey E."/>
            <person name="Roest Crollius H."/>
            <person name="Montfort J."/>
            <person name="Robinson-Rechavi M."/>
            <person name="Bucao C."/>
            <person name="Bouchez O."/>
            <person name="Gislard M."/>
            <person name="Lluch J."/>
            <person name="Milhes M."/>
            <person name="Lampietro C."/>
            <person name="Lopez Roques C."/>
            <person name="Donnadieu C."/>
            <person name="Braasch I."/>
            <person name="Desvignes T."/>
            <person name="Postlethwait J."/>
            <person name="Bobe J."/>
            <person name="Wedekind C."/>
            <person name="Guiguen Y."/>
        </authorList>
    </citation>
    <scope>NUCLEOTIDE SEQUENCE [LARGE SCALE GENOMIC DNA]</scope>
    <source>
        <strain evidence="21">Cs_M1</strain>
        <tissue evidence="21">Blood</tissue>
    </source>
</reference>
<organism evidence="21 22">
    <name type="scientific">Coregonus suidteri</name>
    <dbReference type="NCBI Taxonomy" id="861788"/>
    <lineage>
        <taxon>Eukaryota</taxon>
        <taxon>Metazoa</taxon>
        <taxon>Chordata</taxon>
        <taxon>Craniata</taxon>
        <taxon>Vertebrata</taxon>
        <taxon>Euteleostomi</taxon>
        <taxon>Actinopterygii</taxon>
        <taxon>Neopterygii</taxon>
        <taxon>Teleostei</taxon>
        <taxon>Protacanthopterygii</taxon>
        <taxon>Salmoniformes</taxon>
        <taxon>Salmonidae</taxon>
        <taxon>Coregoninae</taxon>
        <taxon>Coregonus</taxon>
    </lineage>
</organism>
<dbReference type="InterPro" id="IPR001507">
    <property type="entry name" value="ZP_dom"/>
</dbReference>
<evidence type="ECO:0000256" key="11">
    <source>
        <dbReference type="ARBA" id="ARBA00022692"/>
    </source>
</evidence>